<accession>A0A562TW84</accession>
<dbReference type="EMBL" id="VLLI01000011">
    <property type="protein sequence ID" value="TWI97070.1"/>
    <property type="molecule type" value="Genomic_DNA"/>
</dbReference>
<proteinExistence type="predicted"/>
<reference evidence="2 3" key="1">
    <citation type="submission" date="2019-07" db="EMBL/GenBank/DDBJ databases">
        <title>Genomic Encyclopedia of Archaeal and Bacterial Type Strains, Phase II (KMG-II): from individual species to whole genera.</title>
        <authorList>
            <person name="Goeker M."/>
        </authorList>
    </citation>
    <scope>NUCLEOTIDE SEQUENCE [LARGE SCALE GENOMIC DNA]</scope>
    <source>
        <strain evidence="2 3">ATCC BAA-1854</strain>
    </source>
</reference>
<evidence type="ECO:0000256" key="1">
    <source>
        <dbReference type="SAM" id="Phobius"/>
    </source>
</evidence>
<feature type="transmembrane region" description="Helical" evidence="1">
    <location>
        <begin position="83"/>
        <end position="101"/>
    </location>
</feature>
<evidence type="ECO:0000313" key="2">
    <source>
        <dbReference type="EMBL" id="TWI97070.1"/>
    </source>
</evidence>
<evidence type="ECO:0000313" key="3">
    <source>
        <dbReference type="Proteomes" id="UP000317010"/>
    </source>
</evidence>
<organism evidence="2 3">
    <name type="scientific">Mucilaginibacter frigoritolerans</name>
    <dbReference type="NCBI Taxonomy" id="652788"/>
    <lineage>
        <taxon>Bacteria</taxon>
        <taxon>Pseudomonadati</taxon>
        <taxon>Bacteroidota</taxon>
        <taxon>Sphingobacteriia</taxon>
        <taxon>Sphingobacteriales</taxon>
        <taxon>Sphingobacteriaceae</taxon>
        <taxon>Mucilaginibacter</taxon>
    </lineage>
</organism>
<gene>
    <name evidence="2" type="ORF">JN11_03530</name>
</gene>
<dbReference type="Proteomes" id="UP000317010">
    <property type="component" value="Unassembled WGS sequence"/>
</dbReference>
<keyword evidence="1" id="KW-0472">Membrane</keyword>
<keyword evidence="1" id="KW-1133">Transmembrane helix</keyword>
<comment type="caution">
    <text evidence="2">The sequence shown here is derived from an EMBL/GenBank/DDBJ whole genome shotgun (WGS) entry which is preliminary data.</text>
</comment>
<feature type="transmembrane region" description="Helical" evidence="1">
    <location>
        <begin position="51"/>
        <end position="77"/>
    </location>
</feature>
<keyword evidence="3" id="KW-1185">Reference proteome</keyword>
<dbReference type="AlphaFoldDB" id="A0A562TW84"/>
<protein>
    <submittedName>
        <fullName evidence="2">Uncharacterized protein</fullName>
    </submittedName>
</protein>
<sequence length="102" mass="11327">MESILWKHPIAVVLYLLYSLLCYRLVSLNFKVEETIKQHPGISSNAAGGEVLGQVSVLLAMVTIIFFVVSGCCAIGSKTQTKFYLWLCLVVIVQTFVVFRIG</sequence>
<keyword evidence="1" id="KW-0812">Transmembrane</keyword>
<name>A0A562TW84_9SPHI</name>
<feature type="transmembrane region" description="Helical" evidence="1">
    <location>
        <begin position="12"/>
        <end position="30"/>
    </location>
</feature>
<dbReference type="RefSeq" id="WP_144914591.1">
    <property type="nucleotide sequence ID" value="NZ_VLLI01000011.1"/>
</dbReference>